<reference evidence="10" key="1">
    <citation type="journal article" date="2022" name="Int. J. Mol. Sci.">
        <title>Draft Genome of Tanacetum Coccineum: Genomic Comparison of Closely Related Tanacetum-Family Plants.</title>
        <authorList>
            <person name="Yamashiro T."/>
            <person name="Shiraishi A."/>
            <person name="Nakayama K."/>
            <person name="Satake H."/>
        </authorList>
    </citation>
    <scope>NUCLEOTIDE SEQUENCE</scope>
</reference>
<evidence type="ECO:0000313" key="11">
    <source>
        <dbReference type="Proteomes" id="UP001151760"/>
    </source>
</evidence>
<keyword evidence="6 10" id="KW-0695">RNA-directed DNA polymerase</keyword>
<feature type="domain" description="Reverse transcriptase/retrotransposon-derived protein RNase H-like" evidence="9">
    <location>
        <begin position="381"/>
        <end position="416"/>
    </location>
</feature>
<feature type="compositionally biased region" description="Basic and acidic residues" evidence="7">
    <location>
        <begin position="163"/>
        <end position="172"/>
    </location>
</feature>
<evidence type="ECO:0000259" key="9">
    <source>
        <dbReference type="Pfam" id="PF17919"/>
    </source>
</evidence>
<evidence type="ECO:0000313" key="10">
    <source>
        <dbReference type="EMBL" id="GJT74837.1"/>
    </source>
</evidence>
<dbReference type="InterPro" id="IPR053134">
    <property type="entry name" value="RNA-dir_DNA_polymerase"/>
</dbReference>
<name>A0ABQ5GGH4_9ASTR</name>
<feature type="domain" description="Reverse transcriptase RNase H-like" evidence="8">
    <location>
        <begin position="433"/>
        <end position="466"/>
    </location>
</feature>
<dbReference type="InterPro" id="IPR043502">
    <property type="entry name" value="DNA/RNA_pol_sf"/>
</dbReference>
<protein>
    <submittedName>
        <fullName evidence="10">Reverse transcriptase domain-containing protein</fullName>
    </submittedName>
</protein>
<keyword evidence="5" id="KW-0378">Hydrolase</keyword>
<accession>A0ABQ5GGH4</accession>
<dbReference type="Gene3D" id="3.30.70.270">
    <property type="match status" value="1"/>
</dbReference>
<dbReference type="CDD" id="cd01647">
    <property type="entry name" value="RT_LTR"/>
    <property type="match status" value="1"/>
</dbReference>
<dbReference type="EMBL" id="BQNB010018475">
    <property type="protein sequence ID" value="GJT74837.1"/>
    <property type="molecule type" value="Genomic_DNA"/>
</dbReference>
<dbReference type="Proteomes" id="UP001151760">
    <property type="component" value="Unassembled WGS sequence"/>
</dbReference>
<evidence type="ECO:0000256" key="3">
    <source>
        <dbReference type="ARBA" id="ARBA00022722"/>
    </source>
</evidence>
<dbReference type="InterPro" id="IPR041577">
    <property type="entry name" value="RT_RNaseH_2"/>
</dbReference>
<feature type="region of interest" description="Disordered" evidence="7">
    <location>
        <begin position="152"/>
        <end position="184"/>
    </location>
</feature>
<dbReference type="Gene3D" id="3.10.10.10">
    <property type="entry name" value="HIV Type 1 Reverse Transcriptase, subunit A, domain 1"/>
    <property type="match status" value="1"/>
</dbReference>
<keyword evidence="3" id="KW-0540">Nuclease</keyword>
<reference evidence="10" key="2">
    <citation type="submission" date="2022-01" db="EMBL/GenBank/DDBJ databases">
        <authorList>
            <person name="Yamashiro T."/>
            <person name="Shiraishi A."/>
            <person name="Satake H."/>
            <person name="Nakayama K."/>
        </authorList>
    </citation>
    <scope>NUCLEOTIDE SEQUENCE</scope>
</reference>
<comment type="caution">
    <text evidence="10">The sequence shown here is derived from an EMBL/GenBank/DDBJ whole genome shotgun (WGS) entry which is preliminary data.</text>
</comment>
<keyword evidence="4" id="KW-0255">Endonuclease</keyword>
<dbReference type="InterPro" id="IPR041373">
    <property type="entry name" value="RT_RNaseH"/>
</dbReference>
<sequence>MMTYLKYVGGYRHAQLNKNKFEEIQVMYEKVKRANENFIPIGSAKDEKLIEKMNEKADGMDKDDVFEEPKSTKVKAKIEEPKENIRKRSGRRLKMKAPKRSKRQKTDSDHEEENQLRTFLKIVPEEEEKIYYEVLGTRFEGYFHRCGVAYSRTRSTTSSPPKVVERETKVTKDTVPPTNNGSTKDVQPLVVQVENQVPNFEPVVAPVSAPMPNPKPSIPYPSRQLKVCEAKTDKSSIDEPHEVELKDLPPHLDTHFLERLAGNGELWFLDGFRVTLKFTSTSDQEKTTFTCPYGTFAYRRMPFSLCNAPGTFQRCMMAIFHDMIEKTMEVFMDDFSVFRHCPWPYGFLKNGIEVVKAKVVVIDKVPIPLPSRVFRVVSVMRFETLKKKLNEAPILIAPDWDLPFELMCDASDFAIGSRGVCFRKILVLPHLEQSIVYTDHSALKYLFAKKDSKERLLRWVLLIQEFKFKVIDTKGAENLEADHLSRLENQYEMFLDQRDNESFLLENLFGDFRGDSMDPPGDITVPTTPPKRFLTQDFIGPLFTEMPMTWSPDVTLVSVKEKFRNVIKCHKIPSKCAKSLTYRASDFMGRSRLHGLSWIFEASRAPCLVFDQYELQILSFIWEIRYPNLIE</sequence>
<evidence type="ECO:0000256" key="1">
    <source>
        <dbReference type="ARBA" id="ARBA00022679"/>
    </source>
</evidence>
<dbReference type="GO" id="GO:0003964">
    <property type="term" value="F:RNA-directed DNA polymerase activity"/>
    <property type="evidence" value="ECO:0007669"/>
    <property type="project" value="UniProtKB-KW"/>
</dbReference>
<evidence type="ECO:0000256" key="4">
    <source>
        <dbReference type="ARBA" id="ARBA00022759"/>
    </source>
</evidence>
<gene>
    <name evidence="10" type="ORF">Tco_1041562</name>
</gene>
<dbReference type="InterPro" id="IPR043128">
    <property type="entry name" value="Rev_trsase/Diguanyl_cyclase"/>
</dbReference>
<evidence type="ECO:0000256" key="5">
    <source>
        <dbReference type="ARBA" id="ARBA00022801"/>
    </source>
</evidence>
<dbReference type="PANTHER" id="PTHR24559:SF444">
    <property type="entry name" value="REVERSE TRANSCRIPTASE DOMAIN-CONTAINING PROTEIN"/>
    <property type="match status" value="1"/>
</dbReference>
<keyword evidence="1" id="KW-0808">Transferase</keyword>
<dbReference type="Pfam" id="PF17919">
    <property type="entry name" value="RT_RNaseH_2"/>
    <property type="match status" value="1"/>
</dbReference>
<evidence type="ECO:0000259" key="8">
    <source>
        <dbReference type="Pfam" id="PF17917"/>
    </source>
</evidence>
<feature type="compositionally biased region" description="Basic residues" evidence="7">
    <location>
        <begin position="87"/>
        <end position="103"/>
    </location>
</feature>
<keyword evidence="2" id="KW-0548">Nucleotidyltransferase</keyword>
<evidence type="ECO:0000256" key="7">
    <source>
        <dbReference type="SAM" id="MobiDB-lite"/>
    </source>
</evidence>
<keyword evidence="11" id="KW-1185">Reference proteome</keyword>
<dbReference type="Pfam" id="PF17917">
    <property type="entry name" value="RT_RNaseH"/>
    <property type="match status" value="1"/>
</dbReference>
<proteinExistence type="predicted"/>
<evidence type="ECO:0000256" key="2">
    <source>
        <dbReference type="ARBA" id="ARBA00022695"/>
    </source>
</evidence>
<organism evidence="10 11">
    <name type="scientific">Tanacetum coccineum</name>
    <dbReference type="NCBI Taxonomy" id="301880"/>
    <lineage>
        <taxon>Eukaryota</taxon>
        <taxon>Viridiplantae</taxon>
        <taxon>Streptophyta</taxon>
        <taxon>Embryophyta</taxon>
        <taxon>Tracheophyta</taxon>
        <taxon>Spermatophyta</taxon>
        <taxon>Magnoliopsida</taxon>
        <taxon>eudicotyledons</taxon>
        <taxon>Gunneridae</taxon>
        <taxon>Pentapetalae</taxon>
        <taxon>asterids</taxon>
        <taxon>campanulids</taxon>
        <taxon>Asterales</taxon>
        <taxon>Asteraceae</taxon>
        <taxon>Asteroideae</taxon>
        <taxon>Anthemideae</taxon>
        <taxon>Anthemidinae</taxon>
        <taxon>Tanacetum</taxon>
    </lineage>
</organism>
<feature type="region of interest" description="Disordered" evidence="7">
    <location>
        <begin position="60"/>
        <end position="114"/>
    </location>
</feature>
<dbReference type="SUPFAM" id="SSF56672">
    <property type="entry name" value="DNA/RNA polymerases"/>
    <property type="match status" value="1"/>
</dbReference>
<feature type="compositionally biased region" description="Basic and acidic residues" evidence="7">
    <location>
        <begin position="60"/>
        <end position="86"/>
    </location>
</feature>
<evidence type="ECO:0000256" key="6">
    <source>
        <dbReference type="ARBA" id="ARBA00022918"/>
    </source>
</evidence>
<dbReference type="PANTHER" id="PTHR24559">
    <property type="entry name" value="TRANSPOSON TY3-I GAG-POL POLYPROTEIN"/>
    <property type="match status" value="1"/>
</dbReference>